<dbReference type="InterPro" id="IPR041540">
    <property type="entry name" value="VATC"/>
</dbReference>
<evidence type="ECO:0000256" key="3">
    <source>
        <dbReference type="ARBA" id="ARBA00022490"/>
    </source>
</evidence>
<feature type="repeat" description="ANK" evidence="13">
    <location>
        <begin position="472"/>
        <end position="504"/>
    </location>
</feature>
<keyword evidence="8" id="KW-0863">Zinc-finger</keyword>
<feature type="active site" evidence="14">
    <location>
        <position position="210"/>
    </location>
</feature>
<dbReference type="AlphaFoldDB" id="A0A7F5R7B4"/>
<dbReference type="PANTHER" id="PTHR16036">
    <property type="entry name" value="ANKYRIN REPEAT AND ZINC FINGER DOMAIN-CONTAINING PROTEIN 1"/>
    <property type="match status" value="1"/>
</dbReference>
<dbReference type="InterPro" id="IPR002110">
    <property type="entry name" value="Ankyrin_rpt"/>
</dbReference>
<keyword evidence="7 14" id="KW-0255">Endonuclease</keyword>
<dbReference type="Pfam" id="PF18826">
    <property type="entry name" value="bVLRF1"/>
    <property type="match status" value="1"/>
</dbReference>
<keyword evidence="11 13" id="KW-0040">ANK repeat</keyword>
<evidence type="ECO:0000256" key="12">
    <source>
        <dbReference type="ARBA" id="ARBA00023054"/>
    </source>
</evidence>
<gene>
    <name evidence="19" type="primary">LOC108732562</name>
</gene>
<dbReference type="PROSITE" id="PS50088">
    <property type="entry name" value="ANK_REPEAT"/>
    <property type="match status" value="1"/>
</dbReference>
<dbReference type="InterPro" id="IPR036770">
    <property type="entry name" value="Ankyrin_rpt-contain_sf"/>
</dbReference>
<dbReference type="Gene3D" id="1.25.40.20">
    <property type="entry name" value="Ankyrin repeat-containing domain"/>
    <property type="match status" value="1"/>
</dbReference>
<accession>A0A7F5R7B4</accession>
<dbReference type="SUPFAM" id="SSF57667">
    <property type="entry name" value="beta-beta-alpha zinc fingers"/>
    <property type="match status" value="1"/>
</dbReference>
<evidence type="ECO:0000256" key="5">
    <source>
        <dbReference type="ARBA" id="ARBA00022723"/>
    </source>
</evidence>
<dbReference type="RefSeq" id="XP_025831868.1">
    <property type="nucleotide sequence ID" value="XM_025976083.1"/>
</dbReference>
<feature type="region of interest" description="Disordered" evidence="16">
    <location>
        <begin position="337"/>
        <end position="371"/>
    </location>
</feature>
<evidence type="ECO:0000256" key="8">
    <source>
        <dbReference type="ARBA" id="ARBA00022771"/>
    </source>
</evidence>
<comment type="subcellular location">
    <subcellularLocation>
        <location evidence="1">Cytoplasm</location>
    </subcellularLocation>
</comment>
<evidence type="ECO:0000256" key="10">
    <source>
        <dbReference type="ARBA" id="ARBA00022833"/>
    </source>
</evidence>
<evidence type="ECO:0000256" key="7">
    <source>
        <dbReference type="ARBA" id="ARBA00022759"/>
    </source>
</evidence>
<dbReference type="PROSITE" id="PS50297">
    <property type="entry name" value="ANK_REP_REGION"/>
    <property type="match status" value="1"/>
</dbReference>
<dbReference type="InterPro" id="IPR041175">
    <property type="entry name" value="VLRF1/Vms1"/>
</dbReference>
<keyword evidence="18" id="KW-1185">Reference proteome</keyword>
<comment type="domain">
    <text evidence="14">The VLRF1 domain mediates binding to the 60S ribosomal subunit.</text>
</comment>
<evidence type="ECO:0000256" key="14">
    <source>
        <dbReference type="PROSITE-ProRule" id="PRU01389"/>
    </source>
</evidence>
<keyword evidence="4 14" id="KW-0540">Nuclease</keyword>
<feature type="compositionally biased region" description="Basic residues" evidence="16">
    <location>
        <begin position="337"/>
        <end position="346"/>
    </location>
</feature>
<reference evidence="19" key="1">
    <citation type="submission" date="2025-08" db="UniProtKB">
        <authorList>
            <consortium name="RefSeq"/>
        </authorList>
    </citation>
    <scope>IDENTIFICATION</scope>
    <source>
        <tissue evidence="19">Entire body</tissue>
    </source>
</reference>
<dbReference type="InterPro" id="IPR047139">
    <property type="entry name" value="ANKZ1/VMS1"/>
</dbReference>
<keyword evidence="12 15" id="KW-0175">Coiled coil</keyword>
<dbReference type="SUPFAM" id="SSF48403">
    <property type="entry name" value="Ankyrin repeat"/>
    <property type="match status" value="1"/>
</dbReference>
<keyword evidence="10" id="KW-0862">Zinc</keyword>
<feature type="compositionally biased region" description="Basic residues" evidence="16">
    <location>
        <begin position="402"/>
        <end position="413"/>
    </location>
</feature>
<keyword evidence="3 14" id="KW-0963">Cytoplasm</keyword>
<dbReference type="InterPro" id="IPR036236">
    <property type="entry name" value="Znf_C2H2_sf"/>
</dbReference>
<dbReference type="GO" id="GO:0004519">
    <property type="term" value="F:endonuclease activity"/>
    <property type="evidence" value="ECO:0007669"/>
    <property type="project" value="UniProtKB-KW"/>
</dbReference>
<feature type="region of interest" description="Disordered" evidence="16">
    <location>
        <begin position="387"/>
        <end position="421"/>
    </location>
</feature>
<evidence type="ECO:0000256" key="6">
    <source>
        <dbReference type="ARBA" id="ARBA00022737"/>
    </source>
</evidence>
<dbReference type="PROSITE" id="PS52044">
    <property type="entry name" value="VLRF1"/>
    <property type="match status" value="1"/>
</dbReference>
<protein>
    <submittedName>
        <fullName evidence="19">Ankyrin repeat and zinc finger domain-containing protein 1</fullName>
    </submittedName>
</protein>
<organism evidence="18 19">
    <name type="scientific">Agrilus planipennis</name>
    <name type="common">Emerald ash borer</name>
    <name type="synonym">Agrilus marcopoli</name>
    <dbReference type="NCBI Taxonomy" id="224129"/>
    <lineage>
        <taxon>Eukaryota</taxon>
        <taxon>Metazoa</taxon>
        <taxon>Ecdysozoa</taxon>
        <taxon>Arthropoda</taxon>
        <taxon>Hexapoda</taxon>
        <taxon>Insecta</taxon>
        <taxon>Pterygota</taxon>
        <taxon>Neoptera</taxon>
        <taxon>Endopterygota</taxon>
        <taxon>Coleoptera</taxon>
        <taxon>Polyphaga</taxon>
        <taxon>Elateriformia</taxon>
        <taxon>Buprestoidea</taxon>
        <taxon>Buprestidae</taxon>
        <taxon>Agrilinae</taxon>
        <taxon>Agrilus</taxon>
    </lineage>
</organism>
<dbReference type="KEGG" id="apln:108732562"/>
<feature type="compositionally biased region" description="Acidic residues" evidence="16">
    <location>
        <begin position="387"/>
        <end position="396"/>
    </location>
</feature>
<dbReference type="Pfam" id="PF18716">
    <property type="entry name" value="VATC"/>
    <property type="match status" value="1"/>
</dbReference>
<sequence>MASISIFDLKFKDLVKDGISFLKLDVTDQKVAELKNKPVKEVEVFQTDPNILSCSHCNIELKDITEQRAHYKSDWHRYNLRQATRSRDPLTLEQFNDELEKSSASTSSSESDSENFDLQDELLTSQGKVFLKTSSDLVVSLYQCLIFHKKEISADVNVKERLEKYNEKTLCGVFMLGGGRFSGAIFEGTNPIKHKTFHCYTVRAGQGGSQSACDNRLGSHPKSAGSSLRRYNEQALKQHVSDITNQWSEDIEKCDVIFYKAPGPYNQSVLFGGKKPILDRMDSRVRSIPLSTRKATFSEVKRIFYLLTTAATYESEQVTLQWIFDQKLNLAEAIKRKQNSKKVNRSKSREGANRPDPCPSSPSPSDNSSEDAIELVSTDHNVGFEESFQEFDDSLTPEERQRHRKKKKKKPKINIKSQLKKQEAQEKNEIVTIIANGDLEKLKSYLCDKTKNEETSEKEKVGNAINLVLDEDSNMLLHIAAKNEKPEIVLFLLENGANPCLKNSRQQTPYACTQSKAVRDIFKEFAKTHPEMRNYLETIEENEEKKKARKKMKRDKKKAKDLENKLKGEEEAERQRFLNLSDREKMALAAERRILNKGGSVMVRCFLCGADITGKVPFEYCGNLFCSVDCLKAHSLADTGQQIKLIVSLPSTKTTRPMPMSFFICCFTFQLE</sequence>
<evidence type="ECO:0000256" key="4">
    <source>
        <dbReference type="ARBA" id="ARBA00022722"/>
    </source>
</evidence>
<evidence type="ECO:0000313" key="18">
    <source>
        <dbReference type="Proteomes" id="UP000192223"/>
    </source>
</evidence>
<evidence type="ECO:0000259" key="17">
    <source>
        <dbReference type="PROSITE" id="PS52044"/>
    </source>
</evidence>
<dbReference type="GO" id="GO:0005737">
    <property type="term" value="C:cytoplasm"/>
    <property type="evidence" value="ECO:0007669"/>
    <property type="project" value="UniProtKB-SubCell"/>
</dbReference>
<dbReference type="GO" id="GO:0008270">
    <property type="term" value="F:zinc ion binding"/>
    <property type="evidence" value="ECO:0007669"/>
    <property type="project" value="UniProtKB-KW"/>
</dbReference>
<name>A0A7F5R7B4_AGRPL</name>
<evidence type="ECO:0000313" key="19">
    <source>
        <dbReference type="RefSeq" id="XP_025831868.1"/>
    </source>
</evidence>
<evidence type="ECO:0000256" key="1">
    <source>
        <dbReference type="ARBA" id="ARBA00004496"/>
    </source>
</evidence>
<dbReference type="Proteomes" id="UP000192223">
    <property type="component" value="Unplaced"/>
</dbReference>
<proteinExistence type="inferred from homology"/>
<feature type="domain" description="VLRF1" evidence="17">
    <location>
        <begin position="167"/>
        <end position="310"/>
    </location>
</feature>
<evidence type="ECO:0000256" key="13">
    <source>
        <dbReference type="PROSITE-ProRule" id="PRU00023"/>
    </source>
</evidence>
<evidence type="ECO:0000256" key="2">
    <source>
        <dbReference type="ARBA" id="ARBA00009262"/>
    </source>
</evidence>
<keyword evidence="6" id="KW-0677">Repeat</keyword>
<keyword evidence="9 14" id="KW-0378">Hydrolase</keyword>
<keyword evidence="5" id="KW-0479">Metal-binding</keyword>
<dbReference type="GeneID" id="108732562"/>
<dbReference type="OrthoDB" id="429841at2759"/>
<dbReference type="InParanoid" id="A0A7F5R7B4"/>
<dbReference type="Pfam" id="PF00023">
    <property type="entry name" value="Ank"/>
    <property type="match status" value="1"/>
</dbReference>
<comment type="similarity">
    <text evidence="2 14">Belongs to the ANKZF1/VMS1 family.</text>
</comment>
<dbReference type="PANTHER" id="PTHR16036:SF2">
    <property type="entry name" value="TRNA ENDONUCLEASE ANKZF1"/>
    <property type="match status" value="1"/>
</dbReference>
<feature type="coiled-coil region" evidence="15">
    <location>
        <begin position="536"/>
        <end position="572"/>
    </location>
</feature>
<dbReference type="GO" id="GO:0016787">
    <property type="term" value="F:hydrolase activity"/>
    <property type="evidence" value="ECO:0007669"/>
    <property type="project" value="UniProtKB-KW"/>
</dbReference>
<evidence type="ECO:0000256" key="11">
    <source>
        <dbReference type="ARBA" id="ARBA00023043"/>
    </source>
</evidence>
<evidence type="ECO:0000256" key="16">
    <source>
        <dbReference type="SAM" id="MobiDB-lite"/>
    </source>
</evidence>
<evidence type="ECO:0000256" key="9">
    <source>
        <dbReference type="ARBA" id="ARBA00022801"/>
    </source>
</evidence>
<dbReference type="GO" id="GO:0036503">
    <property type="term" value="P:ERAD pathway"/>
    <property type="evidence" value="ECO:0007669"/>
    <property type="project" value="TreeGrafter"/>
</dbReference>
<evidence type="ECO:0000256" key="15">
    <source>
        <dbReference type="SAM" id="Coils"/>
    </source>
</evidence>